<keyword evidence="3" id="KW-1185">Reference proteome</keyword>
<evidence type="ECO:0000313" key="2">
    <source>
        <dbReference type="EMBL" id="CAJ1387850.1"/>
    </source>
</evidence>
<gene>
    <name evidence="2" type="ORF">EVOR1521_LOCUS13841</name>
</gene>
<evidence type="ECO:0000256" key="1">
    <source>
        <dbReference type="SAM" id="MobiDB-lite"/>
    </source>
</evidence>
<accession>A0AA36IHF2</accession>
<feature type="region of interest" description="Disordered" evidence="1">
    <location>
        <begin position="1"/>
        <end position="28"/>
    </location>
</feature>
<feature type="compositionally biased region" description="Basic and acidic residues" evidence="1">
    <location>
        <begin position="1"/>
        <end position="14"/>
    </location>
</feature>
<name>A0AA36IHF2_9DINO</name>
<dbReference type="Proteomes" id="UP001178507">
    <property type="component" value="Unassembled WGS sequence"/>
</dbReference>
<proteinExistence type="predicted"/>
<comment type="caution">
    <text evidence="2">The sequence shown here is derived from an EMBL/GenBank/DDBJ whole genome shotgun (WGS) entry which is preliminary data.</text>
</comment>
<feature type="non-terminal residue" evidence="2">
    <location>
        <position position="1"/>
    </location>
</feature>
<feature type="region of interest" description="Disordered" evidence="1">
    <location>
        <begin position="234"/>
        <end position="253"/>
    </location>
</feature>
<sequence>MARGDGDALQRLSKEQAGPRQDRAATESQQLLDTLREGYAARGAGWLRQELTKRTAVQLRQLAGAADVQQYEAGRNLPKAELLEKVAQHISEKQDPVASESQQLLDTLREGFAARGAGWLREELAKQTAVQLRQLAGTAGVQQREAGRNLPKAELLEKVAQHVSQEQDPAATESQQLLDSMREGFAARGAGWLREELTKRTRAQLRQLAGAAGLQQYEAGRNASKAELLEKVAQHVSQEQDPAATDPATTESQQLLDSVREGFAARGAGWLREELAKQTAVQLRQLAGTAGVQQYEAGRNASKAELLEKVAQHVSEEQDTAGRASADDRVTADGLRQLAAALGDGAAPSLRARLRGVPLRNAEPCLQGLAMELGVPFENITRDTLVHRIVMALCPLAAPGAQADIKYHVWRLLRKLRDARAETAEAVAAAARDIVESSNLCRAAAAYCLDVTVEVIARRHCSAAEEARILVTRVVSALQQWPAVEAALASQVAVTWEDAVASLQVVATPGLCVPLQHALLAAVLDARGWWRLADCQERADPVDVASRLCFLAELDEEPPAADTDGYEDRKDVLEAVLCMLKHKYRSRKFDEGDTALLRALMRRYGWDRRSEQGGTCRWSQTFKDVRKSEDWSAFAWFLAVELLHPLASIGVRDLHSPIAVAEARGGEDGIDADVRQLRDDLIAWQVVEGCSRIPSSEEHPQLAKRVERHQTSGASARLKALKKAYPPDFAPLAAFALDCLAEGADSQAGVLWRSAAERALVFGIPPEKVEVALHAAWLVSVLGDPVYTPCKHCGTKIDGLTRKCKRADSNNCQTEASDAPRVLATVHIAELAVLARVDGEAALARAIQDKGAHVLCFKGPFDLRLGTSPRLATSRGAAPSASQVFANYVTLLAVAEDDPAIDEIDVAGDRHLVTKHEKVHPYPRKDGDAAFAIEAFCHFKSCHLFNMADGSPRFLVGRVLKNENTGGITLHVEWMSRVSQDQLLHLQEERDMVWCLLGLEPQLQDNKRPASSLVDETHESEVLDVVERLAGASHCLGLRLWSWTTASGFVLTRSVLSWPGATQWPLSCESCASTGLGERQHEAEDVAEADMAWIRAAQLEISERYARGPWTAVDYAVWFFCYDLGSIADWPVDAVVVQTAHRQKCLLGSLRSAADLRAAEALTGTRASVVVSVCWEAEMRVRGAPRDWGAHFQAVAALLEARPALCPWQSRDYVLLALNRLRAQK</sequence>
<evidence type="ECO:0000313" key="3">
    <source>
        <dbReference type="Proteomes" id="UP001178507"/>
    </source>
</evidence>
<dbReference type="EMBL" id="CAUJNA010001590">
    <property type="protein sequence ID" value="CAJ1387850.1"/>
    <property type="molecule type" value="Genomic_DNA"/>
</dbReference>
<organism evidence="2 3">
    <name type="scientific">Effrenium voratum</name>
    <dbReference type="NCBI Taxonomy" id="2562239"/>
    <lineage>
        <taxon>Eukaryota</taxon>
        <taxon>Sar</taxon>
        <taxon>Alveolata</taxon>
        <taxon>Dinophyceae</taxon>
        <taxon>Suessiales</taxon>
        <taxon>Symbiodiniaceae</taxon>
        <taxon>Effrenium</taxon>
    </lineage>
</organism>
<reference evidence="2" key="1">
    <citation type="submission" date="2023-08" db="EMBL/GenBank/DDBJ databases">
        <authorList>
            <person name="Chen Y."/>
            <person name="Shah S."/>
            <person name="Dougan E. K."/>
            <person name="Thang M."/>
            <person name="Chan C."/>
        </authorList>
    </citation>
    <scope>NUCLEOTIDE SEQUENCE</scope>
</reference>
<dbReference type="AlphaFoldDB" id="A0AA36IHF2"/>
<protein>
    <submittedName>
        <fullName evidence="2">Uncharacterized protein</fullName>
    </submittedName>
</protein>